<feature type="transmembrane region" description="Helical" evidence="1">
    <location>
        <begin position="60"/>
        <end position="79"/>
    </location>
</feature>
<accession>A0A0K2H3I4</accession>
<dbReference type="AlphaFoldDB" id="A0A0K2H3I4"/>
<keyword evidence="3" id="KW-1185">Reference proteome</keyword>
<proteinExistence type="predicted"/>
<reference evidence="2 3" key="1">
    <citation type="submission" date="2013-10" db="EMBL/GenBank/DDBJ databases">
        <title>Complete genome sequence of Corynebacterium lactis DSM 45799(T), isolated from raw cow milk.</title>
        <authorList>
            <person name="Ruckert C."/>
            <person name="Albersmeier A."/>
            <person name="Lipski A."/>
            <person name="Kalinowski J."/>
        </authorList>
    </citation>
    <scope>NUCLEOTIDE SEQUENCE [LARGE SCALE GENOMIC DNA]</scope>
    <source>
        <strain evidence="2 3">RW2-5</strain>
    </source>
</reference>
<dbReference type="RefSeq" id="WP_053411997.1">
    <property type="nucleotide sequence ID" value="NZ_CP006841.1"/>
</dbReference>
<protein>
    <submittedName>
        <fullName evidence="2">Uncharacterized protein</fullName>
    </submittedName>
</protein>
<evidence type="ECO:0000256" key="1">
    <source>
        <dbReference type="SAM" id="Phobius"/>
    </source>
</evidence>
<dbReference type="OrthoDB" id="4422879at2"/>
<gene>
    <name evidence="2" type="ORF">CLAC_05295</name>
</gene>
<keyword evidence="1" id="KW-0472">Membrane</keyword>
<evidence type="ECO:0000313" key="3">
    <source>
        <dbReference type="Proteomes" id="UP000058446"/>
    </source>
</evidence>
<sequence length="87" mass="9436">MPKSSKSRPQIRPKQPSRLSAMLADEQLRSALWFGAAAFLVFYLGAMIILRLVLVGGTGSSYDSIIIAVVALIAGIVAGRKKYRDEV</sequence>
<name>A0A0K2H3I4_9CORY</name>
<dbReference type="STRING" id="1408189.CLAC_05295"/>
<dbReference type="Proteomes" id="UP000058446">
    <property type="component" value="Chromosome"/>
</dbReference>
<evidence type="ECO:0000313" key="2">
    <source>
        <dbReference type="EMBL" id="ALA68508.1"/>
    </source>
</evidence>
<keyword evidence="1" id="KW-1133">Transmembrane helix</keyword>
<feature type="transmembrane region" description="Helical" evidence="1">
    <location>
        <begin position="31"/>
        <end position="54"/>
    </location>
</feature>
<dbReference type="PATRIC" id="fig|1408189.4.peg.1054"/>
<organism evidence="2 3">
    <name type="scientific">Corynebacterium lactis RW2-5</name>
    <dbReference type="NCBI Taxonomy" id="1408189"/>
    <lineage>
        <taxon>Bacteria</taxon>
        <taxon>Bacillati</taxon>
        <taxon>Actinomycetota</taxon>
        <taxon>Actinomycetes</taxon>
        <taxon>Mycobacteriales</taxon>
        <taxon>Corynebacteriaceae</taxon>
        <taxon>Corynebacterium</taxon>
    </lineage>
</organism>
<keyword evidence="1" id="KW-0812">Transmembrane</keyword>
<dbReference type="KEGG" id="clw:CLAC_05295"/>
<dbReference type="EMBL" id="CP006841">
    <property type="protein sequence ID" value="ALA68508.1"/>
    <property type="molecule type" value="Genomic_DNA"/>
</dbReference>